<comment type="caution">
    <text evidence="2">The sequence shown here is derived from an EMBL/GenBank/DDBJ whole genome shotgun (WGS) entry which is preliminary data.</text>
</comment>
<sequence>MGAVEGSSAEKGAIELPNPFGSSDPRRVLGMFIQLFIGVSGTAALGAFIYGGYTWMTSEGDKMKVEKGKNIFKWATIGLFLIFMAYALVNQLLTFLGVQ</sequence>
<reference evidence="2 3" key="1">
    <citation type="journal article" date="2016" name="Nat. Commun.">
        <title>Thousands of microbial genomes shed light on interconnected biogeochemical processes in an aquifer system.</title>
        <authorList>
            <person name="Anantharaman K."/>
            <person name="Brown C.T."/>
            <person name="Hug L.A."/>
            <person name="Sharon I."/>
            <person name="Castelle C.J."/>
            <person name="Probst A.J."/>
            <person name="Thomas B.C."/>
            <person name="Singh A."/>
            <person name="Wilkins M.J."/>
            <person name="Karaoz U."/>
            <person name="Brodie E.L."/>
            <person name="Williams K.H."/>
            <person name="Hubbard S.S."/>
            <person name="Banfield J.F."/>
        </authorList>
    </citation>
    <scope>NUCLEOTIDE SEQUENCE [LARGE SCALE GENOMIC DNA]</scope>
</reference>
<protein>
    <submittedName>
        <fullName evidence="2">Uncharacterized protein</fullName>
    </submittedName>
</protein>
<proteinExistence type="predicted"/>
<keyword evidence="1" id="KW-0472">Membrane</keyword>
<dbReference type="AlphaFoldDB" id="A0A1F7U2P1"/>
<dbReference type="Proteomes" id="UP000177088">
    <property type="component" value="Unassembled WGS sequence"/>
</dbReference>
<organism evidence="2 3">
    <name type="scientific">Candidatus Uhrbacteria bacterium RIFCSPHIGHO2_02_FULL_60_10</name>
    <dbReference type="NCBI Taxonomy" id="1802392"/>
    <lineage>
        <taxon>Bacteria</taxon>
        <taxon>Candidatus Uhriibacteriota</taxon>
    </lineage>
</organism>
<dbReference type="Pfam" id="PF18895">
    <property type="entry name" value="T4SS_pilin"/>
    <property type="match status" value="1"/>
</dbReference>
<accession>A0A1F7U2P1</accession>
<evidence type="ECO:0000313" key="3">
    <source>
        <dbReference type="Proteomes" id="UP000177088"/>
    </source>
</evidence>
<keyword evidence="1" id="KW-0812">Transmembrane</keyword>
<dbReference type="EMBL" id="MGEA01000092">
    <property type="protein sequence ID" value="OGL72549.1"/>
    <property type="molecule type" value="Genomic_DNA"/>
</dbReference>
<feature type="transmembrane region" description="Helical" evidence="1">
    <location>
        <begin position="28"/>
        <end position="50"/>
    </location>
</feature>
<evidence type="ECO:0000313" key="2">
    <source>
        <dbReference type="EMBL" id="OGL72549.1"/>
    </source>
</evidence>
<gene>
    <name evidence="2" type="ORF">A3C96_01210</name>
</gene>
<keyword evidence="1" id="KW-1133">Transmembrane helix</keyword>
<feature type="transmembrane region" description="Helical" evidence="1">
    <location>
        <begin position="71"/>
        <end position="89"/>
    </location>
</feature>
<dbReference type="InterPro" id="IPR043993">
    <property type="entry name" value="T4SS_pilin"/>
</dbReference>
<name>A0A1F7U2P1_9BACT</name>
<evidence type="ECO:0000256" key="1">
    <source>
        <dbReference type="SAM" id="Phobius"/>
    </source>
</evidence>